<proteinExistence type="predicted"/>
<dbReference type="Proteomes" id="UP000682782">
    <property type="component" value="Chromosome"/>
</dbReference>
<organism evidence="1 2">
    <name type="scientific">Aristaeella hokkaidonensis</name>
    <dbReference type="NCBI Taxonomy" id="3046382"/>
    <lineage>
        <taxon>Bacteria</taxon>
        <taxon>Bacillati</taxon>
        <taxon>Bacillota</taxon>
        <taxon>Clostridia</taxon>
        <taxon>Eubacteriales</taxon>
        <taxon>Aristaeellaceae</taxon>
        <taxon>Aristaeella</taxon>
    </lineage>
</organism>
<accession>A0AC61MXB2</accession>
<evidence type="ECO:0000313" key="2">
    <source>
        <dbReference type="Proteomes" id="UP000682782"/>
    </source>
</evidence>
<protein>
    <submittedName>
        <fullName evidence="1">Peptidoglycan-binding protein</fullName>
    </submittedName>
</protein>
<sequence length="393" mass="41346">MKKQTKLIILAVIAALCLLLAGCHNSADETNNNYQGTPGQFATVPPAQPQVIFPDTTDVSQQPTETPEPEPTDYVEPTSGTDQAFTDDSNGWIDLTAASTPQPLGSESTPVPDYFNTSGPIITTNSTSTPVPADAPSPTPKSLQKGFTDSDAVREVQKRLKELGYYKGSADGDFGPATEKAVIAFQKDHGLTADGKVGEKTLSKLNSSNTSSAKESSSSSSKESKATAVPKVSENTYLEQGKSGKQVKTMQNRLIELGWLSGSASGTYDDATEAAVIAFQKKAKLWADGKAGPKTLEALYSSNAPTSSKPASGSGETLERGSKGSEVKKLQNRLKDLGYLEGSVDGDFGEQTEAAVIAFQENNGLTADGKAGTATQNKIYNDAAKKKNAVSED</sequence>
<dbReference type="EMBL" id="CP068393">
    <property type="protein sequence ID" value="QUC67550.1"/>
    <property type="molecule type" value="Genomic_DNA"/>
</dbReference>
<name>A0AC61MXB2_9FIRM</name>
<reference evidence="1" key="1">
    <citation type="submission" date="2021-01" db="EMBL/GenBank/DDBJ databases">
        <title>Complete genome sequence of Clostridiales bacterium R-7.</title>
        <authorList>
            <person name="Mahoney-Kurpe S.C."/>
            <person name="Palevich N."/>
            <person name="Koike S."/>
            <person name="Moon C.D."/>
            <person name="Attwood G.T."/>
        </authorList>
    </citation>
    <scope>NUCLEOTIDE SEQUENCE</scope>
    <source>
        <strain evidence="1">R-7</strain>
    </source>
</reference>
<evidence type="ECO:0000313" key="1">
    <source>
        <dbReference type="EMBL" id="QUC67550.1"/>
    </source>
</evidence>
<keyword evidence="2" id="KW-1185">Reference proteome</keyword>
<gene>
    <name evidence="1" type="ORF">JYE49_02285</name>
</gene>